<evidence type="ECO:0000256" key="4">
    <source>
        <dbReference type="ARBA" id="ARBA00022729"/>
    </source>
</evidence>
<evidence type="ECO:0000256" key="5">
    <source>
        <dbReference type="SAM" id="MobiDB-lite"/>
    </source>
</evidence>
<keyword evidence="8" id="KW-1185">Reference proteome</keyword>
<keyword evidence="4" id="KW-0732">Signal</keyword>
<accession>A0ABU7LCT8</accession>
<feature type="domain" description="Fe/B12 periplasmic-binding" evidence="6">
    <location>
        <begin position="65"/>
        <end position="343"/>
    </location>
</feature>
<dbReference type="EMBL" id="JAUTXY010000007">
    <property type="protein sequence ID" value="MEE2059077.1"/>
    <property type="molecule type" value="Genomic_DNA"/>
</dbReference>
<proteinExistence type="inferred from homology"/>
<comment type="caution">
    <text evidence="7">The sequence shown here is derived from an EMBL/GenBank/DDBJ whole genome shotgun (WGS) entry which is preliminary data.</text>
</comment>
<comment type="similarity">
    <text evidence="2">Belongs to the bacterial solute-binding protein 8 family.</text>
</comment>
<dbReference type="PANTHER" id="PTHR30532">
    <property type="entry name" value="IRON III DICITRATE-BINDING PERIPLASMIC PROTEIN"/>
    <property type="match status" value="1"/>
</dbReference>
<evidence type="ECO:0000313" key="7">
    <source>
        <dbReference type="EMBL" id="MEE2059077.1"/>
    </source>
</evidence>
<dbReference type="Pfam" id="PF01497">
    <property type="entry name" value="Peripla_BP_2"/>
    <property type="match status" value="1"/>
</dbReference>
<dbReference type="InterPro" id="IPR051313">
    <property type="entry name" value="Bact_iron-sidero_bind"/>
</dbReference>
<dbReference type="RefSeq" id="WP_330134323.1">
    <property type="nucleotide sequence ID" value="NZ_JAUTXY010000007.1"/>
</dbReference>
<dbReference type="Gene3D" id="3.40.50.1980">
    <property type="entry name" value="Nitrogenase molybdenum iron protein domain"/>
    <property type="match status" value="2"/>
</dbReference>
<keyword evidence="3" id="KW-0813">Transport</keyword>
<evidence type="ECO:0000259" key="6">
    <source>
        <dbReference type="PROSITE" id="PS50983"/>
    </source>
</evidence>
<reference evidence="7 8" key="1">
    <citation type="submission" date="2023-07" db="EMBL/GenBank/DDBJ databases">
        <authorList>
            <person name="Girao M."/>
            <person name="Carvalho M.F."/>
        </authorList>
    </citation>
    <scope>NUCLEOTIDE SEQUENCE [LARGE SCALE GENOMIC DNA]</scope>
    <source>
        <strain evidence="7 8">YIM65754</strain>
    </source>
</reference>
<dbReference type="PROSITE" id="PS51257">
    <property type="entry name" value="PROKAR_LIPOPROTEIN"/>
    <property type="match status" value="1"/>
</dbReference>
<sequence length="343" mass="36451">MRVLERSRARSAAVLGAAALLAVGLVGCSSDSDSADGDTDTAASSETRTFEAQNGSIEIPADPQRIVACGYAVLPLIQAEANLAAVCEWTRETENMNDETLAAYEALPKVAPDMSVADINYEAITMAEPDLIIMGVPAMAQEQLDMASLEALAPVVFLGPTIPSEWRELGERFADAANVSGTYGEFKDEYDARAAELADKYAGTLGDLTFAGVCSECGTNPGEYMREYGSSYTTNLLGDLGFTFPGEPVDPEDAHGEYLSYEQLPENLGDVDVIVYGVEADGSVTPELQELFDSPLWKELPAVKAGNLVAVEHANAATYETALLALDSIDAALEKLPANQSQQ</sequence>
<protein>
    <submittedName>
        <fullName evidence="7">ABC transporter substrate-binding protein</fullName>
    </submittedName>
</protein>
<dbReference type="Proteomes" id="UP001336020">
    <property type="component" value="Unassembled WGS sequence"/>
</dbReference>
<dbReference type="PROSITE" id="PS50983">
    <property type="entry name" value="FE_B12_PBP"/>
    <property type="match status" value="1"/>
</dbReference>
<gene>
    <name evidence="7" type="ORF">Q7514_16275</name>
</gene>
<dbReference type="SUPFAM" id="SSF53807">
    <property type="entry name" value="Helical backbone' metal receptor"/>
    <property type="match status" value="1"/>
</dbReference>
<organism evidence="7 8">
    <name type="scientific">Rhodococcus artemisiae</name>
    <dbReference type="NCBI Taxonomy" id="714159"/>
    <lineage>
        <taxon>Bacteria</taxon>
        <taxon>Bacillati</taxon>
        <taxon>Actinomycetota</taxon>
        <taxon>Actinomycetes</taxon>
        <taxon>Mycobacteriales</taxon>
        <taxon>Nocardiaceae</taxon>
        <taxon>Rhodococcus</taxon>
    </lineage>
</organism>
<evidence type="ECO:0000256" key="3">
    <source>
        <dbReference type="ARBA" id="ARBA00022448"/>
    </source>
</evidence>
<name>A0ABU7LCT8_9NOCA</name>
<evidence type="ECO:0000256" key="1">
    <source>
        <dbReference type="ARBA" id="ARBA00004196"/>
    </source>
</evidence>
<dbReference type="InterPro" id="IPR002491">
    <property type="entry name" value="ABC_transptr_periplasmic_BD"/>
</dbReference>
<evidence type="ECO:0000256" key="2">
    <source>
        <dbReference type="ARBA" id="ARBA00008814"/>
    </source>
</evidence>
<evidence type="ECO:0000313" key="8">
    <source>
        <dbReference type="Proteomes" id="UP001336020"/>
    </source>
</evidence>
<feature type="region of interest" description="Disordered" evidence="5">
    <location>
        <begin position="31"/>
        <end position="51"/>
    </location>
</feature>
<dbReference type="PANTHER" id="PTHR30532:SF1">
    <property type="entry name" value="IRON(3+)-HYDROXAMATE-BINDING PROTEIN FHUD"/>
    <property type="match status" value="1"/>
</dbReference>
<comment type="subcellular location">
    <subcellularLocation>
        <location evidence="1">Cell envelope</location>
    </subcellularLocation>
</comment>